<dbReference type="EMBL" id="BAAAIH010000010">
    <property type="protein sequence ID" value="GAA1265081.1"/>
    <property type="molecule type" value="Genomic_DNA"/>
</dbReference>
<sequence length="229" mass="22438">MAPEDGVEAHDNRGPMSRRTTTLRHARKAAAAAVVAVAAFGLTACQDNADASGSSSSSAASDSSDSGSSGSGSSDGGSSGSAGGNQGNGGAGGGGGGAGADACKTSQLGFRSSHGMGEGTLIVDLKNNGSAPCTLQGFPGVDLKSKNGSISAKRSDLKAPKTKVKPGEETRFTLYYPPNNSGGSGETFTTLVVTPPNETHSHSLPVSINVPVTDGSADAIKVDPVGTGK</sequence>
<dbReference type="InterPro" id="IPR025326">
    <property type="entry name" value="DUF4232"/>
</dbReference>
<reference evidence="4" key="1">
    <citation type="journal article" date="2019" name="Int. J. Syst. Evol. Microbiol.">
        <title>The Global Catalogue of Microorganisms (GCM) 10K type strain sequencing project: providing services to taxonomists for standard genome sequencing and annotation.</title>
        <authorList>
            <consortium name="The Broad Institute Genomics Platform"/>
            <consortium name="The Broad Institute Genome Sequencing Center for Infectious Disease"/>
            <person name="Wu L."/>
            <person name="Ma J."/>
        </authorList>
    </citation>
    <scope>NUCLEOTIDE SEQUENCE [LARGE SCALE GENOMIC DNA]</scope>
    <source>
        <strain evidence="4">JCM 11448</strain>
    </source>
</reference>
<comment type="caution">
    <text evidence="3">The sequence shown here is derived from an EMBL/GenBank/DDBJ whole genome shotgun (WGS) entry which is preliminary data.</text>
</comment>
<dbReference type="InterPro" id="IPR013783">
    <property type="entry name" value="Ig-like_fold"/>
</dbReference>
<feature type="region of interest" description="Disordered" evidence="1">
    <location>
        <begin position="1"/>
        <end position="28"/>
    </location>
</feature>
<proteinExistence type="predicted"/>
<dbReference type="Gene3D" id="2.60.40.10">
    <property type="entry name" value="Immunoglobulins"/>
    <property type="match status" value="1"/>
</dbReference>
<keyword evidence="4" id="KW-1185">Reference proteome</keyword>
<accession>A0ABP4HH51</accession>
<evidence type="ECO:0000259" key="2">
    <source>
        <dbReference type="Pfam" id="PF14016"/>
    </source>
</evidence>
<feature type="region of interest" description="Disordered" evidence="1">
    <location>
        <begin position="49"/>
        <end position="99"/>
    </location>
</feature>
<feature type="compositionally biased region" description="Polar residues" evidence="1">
    <location>
        <begin position="178"/>
        <end position="206"/>
    </location>
</feature>
<dbReference type="Pfam" id="PF14016">
    <property type="entry name" value="DUF4232"/>
    <property type="match status" value="1"/>
</dbReference>
<dbReference type="Proteomes" id="UP001500282">
    <property type="component" value="Unassembled WGS sequence"/>
</dbReference>
<evidence type="ECO:0000256" key="1">
    <source>
        <dbReference type="SAM" id="MobiDB-lite"/>
    </source>
</evidence>
<name>A0ABP4HH51_9ACTN</name>
<evidence type="ECO:0000313" key="3">
    <source>
        <dbReference type="EMBL" id="GAA1265081.1"/>
    </source>
</evidence>
<evidence type="ECO:0000313" key="4">
    <source>
        <dbReference type="Proteomes" id="UP001500282"/>
    </source>
</evidence>
<gene>
    <name evidence="3" type="ORF">GCM10009579_24360</name>
</gene>
<organism evidence="3 4">
    <name type="scientific">Streptomyces javensis</name>
    <dbReference type="NCBI Taxonomy" id="114698"/>
    <lineage>
        <taxon>Bacteria</taxon>
        <taxon>Bacillati</taxon>
        <taxon>Actinomycetota</taxon>
        <taxon>Actinomycetes</taxon>
        <taxon>Kitasatosporales</taxon>
        <taxon>Streptomycetaceae</taxon>
        <taxon>Streptomyces</taxon>
        <taxon>Streptomyces violaceusniger group</taxon>
    </lineage>
</organism>
<protein>
    <recommendedName>
        <fullName evidence="2">DUF4232 domain-containing protein</fullName>
    </recommendedName>
</protein>
<feature type="compositionally biased region" description="Low complexity" evidence="1">
    <location>
        <begin position="49"/>
        <end position="68"/>
    </location>
</feature>
<feature type="domain" description="DUF4232" evidence="2">
    <location>
        <begin position="103"/>
        <end position="225"/>
    </location>
</feature>
<feature type="region of interest" description="Disordered" evidence="1">
    <location>
        <begin position="172"/>
        <end position="210"/>
    </location>
</feature>
<feature type="compositionally biased region" description="Gly residues" evidence="1">
    <location>
        <begin position="69"/>
        <end position="99"/>
    </location>
</feature>